<dbReference type="AlphaFoldDB" id="A0A6B3LBD0"/>
<proteinExistence type="predicted"/>
<dbReference type="Pfam" id="PF08811">
    <property type="entry name" value="DUF1800"/>
    <property type="match status" value="1"/>
</dbReference>
<gene>
    <name evidence="1" type="ORF">G3M56_003470</name>
</gene>
<dbReference type="Proteomes" id="UP000475117">
    <property type="component" value="Chromosome"/>
</dbReference>
<evidence type="ECO:0000313" key="2">
    <source>
        <dbReference type="Proteomes" id="UP000475117"/>
    </source>
</evidence>
<reference evidence="1 2" key="1">
    <citation type="submission" date="2020-12" db="EMBL/GenBank/DDBJ databases">
        <title>Sulforoseuscoccus oceanibium gen. nov., sp. nov., a representative of the phylum Verrucomicrobia with special cytoplasmic membrane, and proposal of Sulforoseuscoccusaceae fam. nov.</title>
        <authorList>
            <person name="Xi F."/>
        </authorList>
    </citation>
    <scope>NUCLEOTIDE SEQUENCE [LARGE SCALE GENOMIC DNA]</scope>
    <source>
        <strain evidence="1 2">T37</strain>
    </source>
</reference>
<evidence type="ECO:0000313" key="1">
    <source>
        <dbReference type="EMBL" id="QQL45663.1"/>
    </source>
</evidence>
<name>A0A6B3LBD0_9BACT</name>
<dbReference type="InterPro" id="IPR014917">
    <property type="entry name" value="DUF1800"/>
</dbReference>
<dbReference type="RefSeq" id="WP_164365638.1">
    <property type="nucleotide sequence ID" value="NZ_CP066776.1"/>
</dbReference>
<protein>
    <submittedName>
        <fullName evidence="1">DUF1800 domain-containing protein</fullName>
    </submittedName>
</protein>
<keyword evidence="2" id="KW-1185">Reference proteome</keyword>
<accession>A0A6B3LBD0</accession>
<dbReference type="EMBL" id="CP066776">
    <property type="protein sequence ID" value="QQL45663.1"/>
    <property type="molecule type" value="Genomic_DNA"/>
</dbReference>
<organism evidence="1 2">
    <name type="scientific">Sulfuriroseicoccus oceanibius</name>
    <dbReference type="NCBI Taxonomy" id="2707525"/>
    <lineage>
        <taxon>Bacteria</taxon>
        <taxon>Pseudomonadati</taxon>
        <taxon>Verrucomicrobiota</taxon>
        <taxon>Verrucomicrobiia</taxon>
        <taxon>Verrucomicrobiales</taxon>
        <taxon>Verrucomicrobiaceae</taxon>
        <taxon>Sulfuriroseicoccus</taxon>
    </lineage>
</organism>
<sequence length="528" mass="61745">MDMTPLPPARWSNELAAHLLNRAGFGAPPDVVEAVFRMGHRRAVRALMTGELPLRPLGGVVVEPAWYHHDDGKEAEIRAEQKELRQQKREVKDFSAREVITKRERELRQQLNRMRRQRSTEMTRWWFETMRTASDPLLEKMTLFWHGHFATSLEKVNEPRLMLRQNMTFREHGMGDVRELTRKMAYDPAMMIYLDIQQSHRNKPNENYGRELLELFTLGEGNYTEKDIKEAARAFTGIRWNRETDVVRMNPKLHDSEPKKFLGEVGRHGPDEIVDIIFSQDRASEFLAHKLLRYFLVDSPPRRMVMALALEIRRVKYDMRRTLGAMFSAEWFFRRPYVRAQIKSPIEFLTQLMIQLELGDVPENLVMHCQKSLGQQLFRPPNVAGWPGGKLWITTDTLLERYNIAGIFSRAHCDPDYAVEAMGVVGRKRPQLKDGDNARRRKRLLAQLRKQVPRPDIEKIAPLELRARPDQMVDALAQRFYQFPMRREDRDSFVAFAESRVDGGKPLAEKDLAELVHLMLSTPYYQLT</sequence>
<dbReference type="KEGG" id="soa:G3M56_003470"/>